<dbReference type="InterPro" id="IPR042070">
    <property type="entry name" value="PucR_C-HTH_sf"/>
</dbReference>
<dbReference type="Gene3D" id="1.10.10.2840">
    <property type="entry name" value="PucR C-terminal helix-turn-helix domain"/>
    <property type="match status" value="1"/>
</dbReference>
<dbReference type="EMBL" id="JAVDYF010000001">
    <property type="protein sequence ID" value="MDR7353552.1"/>
    <property type="molecule type" value="Genomic_DNA"/>
</dbReference>
<evidence type="ECO:0000313" key="3">
    <source>
        <dbReference type="EMBL" id="MDR7353552.1"/>
    </source>
</evidence>
<dbReference type="InterPro" id="IPR012914">
    <property type="entry name" value="PucR_dom"/>
</dbReference>
<accession>A0ABU2B4L4</accession>
<comment type="caution">
    <text evidence="3">The sequence shown here is derived from an EMBL/GenBank/DDBJ whole genome shotgun (WGS) entry which is preliminary data.</text>
</comment>
<name>A0ABU2B4L4_9CORY</name>
<proteinExistence type="predicted"/>
<evidence type="ECO:0000313" key="4">
    <source>
        <dbReference type="Proteomes" id="UP001183619"/>
    </source>
</evidence>
<keyword evidence="4" id="KW-1185">Reference proteome</keyword>
<protein>
    <submittedName>
        <fullName evidence="3">Purine catabolism regulator</fullName>
    </submittedName>
</protein>
<organism evidence="3 4">
    <name type="scientific">Corynebacterium felinum</name>
    <dbReference type="NCBI Taxonomy" id="131318"/>
    <lineage>
        <taxon>Bacteria</taxon>
        <taxon>Bacillati</taxon>
        <taxon>Actinomycetota</taxon>
        <taxon>Actinomycetes</taxon>
        <taxon>Mycobacteriales</taxon>
        <taxon>Corynebacteriaceae</taxon>
        <taxon>Corynebacterium</taxon>
    </lineage>
</organism>
<evidence type="ECO:0000259" key="2">
    <source>
        <dbReference type="Pfam" id="PF13556"/>
    </source>
</evidence>
<evidence type="ECO:0000259" key="1">
    <source>
        <dbReference type="Pfam" id="PF07905"/>
    </source>
</evidence>
<reference evidence="3 4" key="1">
    <citation type="submission" date="2023-07" db="EMBL/GenBank/DDBJ databases">
        <title>Sequencing the genomes of 1000 actinobacteria strains.</title>
        <authorList>
            <person name="Klenk H.-P."/>
        </authorList>
    </citation>
    <scope>NUCLEOTIDE SEQUENCE [LARGE SCALE GENOMIC DNA]</scope>
    <source>
        <strain evidence="3 4">DSM 44508</strain>
    </source>
</reference>
<dbReference type="InterPro" id="IPR051448">
    <property type="entry name" value="CdaR-like_regulators"/>
</dbReference>
<feature type="domain" description="Purine catabolism PurC-like" evidence="1">
    <location>
        <begin position="41"/>
        <end position="132"/>
    </location>
</feature>
<dbReference type="Proteomes" id="UP001183619">
    <property type="component" value="Unassembled WGS sequence"/>
</dbReference>
<sequence length="493" mass="54228">MAPTSHTPQRSISLSWLIAQTALKLVPVWPQRMSGIQFSYVQPSELRDPTQFLLADSIVLTVGLAFENSTDLFADYVAKLKAAGVVALGFGTGLSFETVPDELTDACKTHNLALFDVPHNTPFISILNAVNKEFLRQEAHEQSQLIRAQKLLNQAAIEKGLSGLLATTAQLIGAHCVIRDNDDRLIAQAKAPSTSIGAGELTTISHKMLTFGDRYHQLSTSGTKRPTHHDRAVIKHTISLADLLLQRPGKLRKARSDLNTLALSLLLGVDGSNDQLGRIFARISDSKGNVRPILIHSNVATHIDRACAAVDSSLMLADRELCCLRLDSYTALLLFRGTRSVNNVLELFGNTRPKLRICIDSAQHWNHITLDLIHQMTLSVKSLALGTHSSPHTNTARWLNHPNVIEALDHRAAETVGKLDTYDRANDTQLRETLAVFLQQGSSITLTADILGIHRHTVRTRLQKISDICEVDLDDPVTRAELLLVIITRVTAT</sequence>
<dbReference type="Pfam" id="PF13556">
    <property type="entry name" value="HTH_30"/>
    <property type="match status" value="1"/>
</dbReference>
<gene>
    <name evidence="3" type="ORF">J2S37_000090</name>
</gene>
<dbReference type="InterPro" id="IPR025736">
    <property type="entry name" value="PucR_C-HTH_dom"/>
</dbReference>
<feature type="domain" description="PucR C-terminal helix-turn-helix" evidence="2">
    <location>
        <begin position="430"/>
        <end position="485"/>
    </location>
</feature>
<dbReference type="Pfam" id="PF07905">
    <property type="entry name" value="PucR"/>
    <property type="match status" value="1"/>
</dbReference>
<dbReference type="RefSeq" id="WP_277104298.1">
    <property type="nucleotide sequence ID" value="NZ_BAAAJS010000052.1"/>
</dbReference>
<dbReference type="PANTHER" id="PTHR33744">
    <property type="entry name" value="CARBOHYDRATE DIACID REGULATOR"/>
    <property type="match status" value="1"/>
</dbReference>